<evidence type="ECO:0008006" key="2">
    <source>
        <dbReference type="Google" id="ProtNLM"/>
    </source>
</evidence>
<proteinExistence type="predicted"/>
<dbReference type="EMBL" id="UOFN01000116">
    <property type="protein sequence ID" value="VAW79588.1"/>
    <property type="molecule type" value="Genomic_DNA"/>
</dbReference>
<accession>A0A3B0YFB1</accession>
<name>A0A3B0YFB1_9ZZZZ</name>
<evidence type="ECO:0000313" key="1">
    <source>
        <dbReference type="EMBL" id="VAW79588.1"/>
    </source>
</evidence>
<sequence length="241" mass="27493">MSIAQTIQNTVEAMPAGQIFGYQELPGYAKSPDAVIKAIGRLVSDRRLERFSKGKFYVPKKGVFGIRKPSDSELIRSMLYKDGRLRGYVTGLSLYNQLGLTTQVPRTITVSYNGGRQEKEFGTIRIKTVVTRIPVQEKDVKLLQYLDALKDIKKITDSDINLSLEIMCKYISELSDREQARLLKLAQNYYSPQVRALLGLLFSSLKLSVPRSLVRSLNPITIYKLKLDQSKWPMAREWNIR</sequence>
<organism evidence="1">
    <name type="scientific">hydrothermal vent metagenome</name>
    <dbReference type="NCBI Taxonomy" id="652676"/>
    <lineage>
        <taxon>unclassified sequences</taxon>
        <taxon>metagenomes</taxon>
        <taxon>ecological metagenomes</taxon>
    </lineage>
</organism>
<dbReference type="InterPro" id="IPR045738">
    <property type="entry name" value="DUF6088"/>
</dbReference>
<dbReference type="AlphaFoldDB" id="A0A3B0YFB1"/>
<reference evidence="1" key="1">
    <citation type="submission" date="2018-06" db="EMBL/GenBank/DDBJ databases">
        <authorList>
            <person name="Zhirakovskaya E."/>
        </authorList>
    </citation>
    <scope>NUCLEOTIDE SEQUENCE</scope>
</reference>
<protein>
    <recommendedName>
        <fullName evidence="2">AbiEi antitoxin C-terminal domain-containing protein</fullName>
    </recommendedName>
</protein>
<dbReference type="Pfam" id="PF19570">
    <property type="entry name" value="DUF6088"/>
    <property type="match status" value="1"/>
</dbReference>
<gene>
    <name evidence="1" type="ORF">MNBD_GAMMA15-1200</name>
</gene>